<evidence type="ECO:0000313" key="1">
    <source>
        <dbReference type="EMBL" id="MBB4957768.1"/>
    </source>
</evidence>
<organism evidence="1 2">
    <name type="scientific">Micromonospora polyrhachis</name>
    <dbReference type="NCBI Taxonomy" id="1282883"/>
    <lineage>
        <taxon>Bacteria</taxon>
        <taxon>Bacillati</taxon>
        <taxon>Actinomycetota</taxon>
        <taxon>Actinomycetes</taxon>
        <taxon>Micromonosporales</taxon>
        <taxon>Micromonosporaceae</taxon>
        <taxon>Micromonospora</taxon>
    </lineage>
</organism>
<dbReference type="EMBL" id="JACHJW010000001">
    <property type="protein sequence ID" value="MBB4957768.1"/>
    <property type="molecule type" value="Genomic_DNA"/>
</dbReference>
<sequence length="178" mass="18725">MSPTATAAAVVERLRVMQTGIEVTRTRGSAADNEVERIIARAAHAGFSTIAVGMTQVREAIRQTHTTLAAVHTAISDASAAVTRAPVHESPAQAMTELGQAGQHLKTAHDGIIASIGQIDETRTLAMRVLHGGDPGPLLSILEMIKQNLVQVLHTGTAAQQSMTALIHSAQKMGRSDN</sequence>
<evidence type="ECO:0000313" key="2">
    <source>
        <dbReference type="Proteomes" id="UP000578819"/>
    </source>
</evidence>
<accession>A0A7W7WP11</accession>
<keyword evidence="2" id="KW-1185">Reference proteome</keyword>
<dbReference type="AlphaFoldDB" id="A0A7W7WP11"/>
<protein>
    <submittedName>
        <fullName evidence="1">Uncharacterized protein</fullName>
    </submittedName>
</protein>
<dbReference type="Proteomes" id="UP000578819">
    <property type="component" value="Unassembled WGS sequence"/>
</dbReference>
<reference evidence="1 2" key="1">
    <citation type="submission" date="2020-08" db="EMBL/GenBank/DDBJ databases">
        <title>Sequencing the genomes of 1000 actinobacteria strains.</title>
        <authorList>
            <person name="Klenk H.-P."/>
        </authorList>
    </citation>
    <scope>NUCLEOTIDE SEQUENCE [LARGE SCALE GENOMIC DNA]</scope>
    <source>
        <strain evidence="1 2">DSM 45886</strain>
    </source>
</reference>
<comment type="caution">
    <text evidence="1">The sequence shown here is derived from an EMBL/GenBank/DDBJ whole genome shotgun (WGS) entry which is preliminary data.</text>
</comment>
<dbReference type="Pfam" id="PF19757">
    <property type="entry name" value="DUF6244"/>
    <property type="match status" value="1"/>
</dbReference>
<proteinExistence type="predicted"/>
<dbReference type="InterPro" id="IPR046211">
    <property type="entry name" value="DUF6244"/>
</dbReference>
<name>A0A7W7WP11_9ACTN</name>
<gene>
    <name evidence="1" type="ORF">FHR38_001501</name>
</gene>